<evidence type="ECO:0000256" key="8">
    <source>
        <dbReference type="ARBA" id="ARBA00049336"/>
    </source>
</evidence>
<protein>
    <recommendedName>
        <fullName evidence="3">glucose-1-phosphate thymidylyltransferase</fullName>
        <ecNumber evidence="3">2.7.7.24</ecNumber>
    </recommendedName>
</protein>
<feature type="region of interest" description="Disordered" evidence="9">
    <location>
        <begin position="1"/>
        <end position="46"/>
    </location>
</feature>
<dbReference type="GO" id="GO:0008879">
    <property type="term" value="F:glucose-1-phosphate thymidylyltransferase activity"/>
    <property type="evidence" value="ECO:0007669"/>
    <property type="project" value="UniProtKB-EC"/>
</dbReference>
<evidence type="ECO:0000313" key="12">
    <source>
        <dbReference type="Proteomes" id="UP000270261"/>
    </source>
</evidence>
<comment type="similarity">
    <text evidence="2">Belongs to the glucose-1-phosphate thymidylyltransferase family.</text>
</comment>
<dbReference type="InterPro" id="IPR005907">
    <property type="entry name" value="G1P_thy_trans_s"/>
</dbReference>
<comment type="caution">
    <text evidence="11">The sequence shown here is derived from an EMBL/GenBank/DDBJ whole genome shotgun (WGS) entry which is preliminary data.</text>
</comment>
<evidence type="ECO:0000256" key="2">
    <source>
        <dbReference type="ARBA" id="ARBA00010480"/>
    </source>
</evidence>
<sequence length="319" mass="34328">MPRNSVPDPRNSGPDLRNSSPDPRNSSPDAGARAGASPSVQGFPRPRLVGLIPAAGRGTRLSPLPFSKELMPVGFTHASEGADRKPRPVSQYLLERMRLAGAEQVFFITRPGKGDIADYYGDGSRLGLRFAYLQAGLPWGPPFSLAQAVPFIGDARVVFGFPDILIDPVDSFSPLLAHQDETGADVVLGLFHATACEPGDVITRDDATGRILNLETKEERPQRPDHYTCWMFAVWNGRFSMFLHKECGRLAAQARARIAADPQGKAPEWPVGAVIAAAIRAGLHVNSVWFPQGRFLDIGEPDGITAAAAFPGVWDGLGA</sequence>
<name>A0A426FST3_9BURK</name>
<comment type="cofactor">
    <cofactor evidence="1">
        <name>Mg(2+)</name>
        <dbReference type="ChEBI" id="CHEBI:18420"/>
    </cofactor>
</comment>
<accession>A0A426FST3</accession>
<organism evidence="11 12">
    <name type="scientific">Lautropia dentalis</name>
    <dbReference type="NCBI Taxonomy" id="2490857"/>
    <lineage>
        <taxon>Bacteria</taxon>
        <taxon>Pseudomonadati</taxon>
        <taxon>Pseudomonadota</taxon>
        <taxon>Betaproteobacteria</taxon>
        <taxon>Burkholderiales</taxon>
        <taxon>Burkholderiaceae</taxon>
        <taxon>Lautropia</taxon>
    </lineage>
</organism>
<keyword evidence="7" id="KW-0460">Magnesium</keyword>
<keyword evidence="5" id="KW-0548">Nucleotidyltransferase</keyword>
<dbReference type="EC" id="2.7.7.24" evidence="3"/>
<feature type="domain" description="Nucleotidyl transferase" evidence="10">
    <location>
        <begin position="50"/>
        <end position="225"/>
    </location>
</feature>
<dbReference type="InterPro" id="IPR029044">
    <property type="entry name" value="Nucleotide-diphossugar_trans"/>
</dbReference>
<evidence type="ECO:0000313" key="11">
    <source>
        <dbReference type="EMBL" id="RRN45718.1"/>
    </source>
</evidence>
<evidence type="ECO:0000256" key="9">
    <source>
        <dbReference type="SAM" id="MobiDB-lite"/>
    </source>
</evidence>
<evidence type="ECO:0000256" key="5">
    <source>
        <dbReference type="ARBA" id="ARBA00022695"/>
    </source>
</evidence>
<comment type="catalytic activity">
    <reaction evidence="8">
        <text>dTTP + alpha-D-glucose 1-phosphate + H(+) = dTDP-alpha-D-glucose + diphosphate</text>
        <dbReference type="Rhea" id="RHEA:15225"/>
        <dbReference type="ChEBI" id="CHEBI:15378"/>
        <dbReference type="ChEBI" id="CHEBI:33019"/>
        <dbReference type="ChEBI" id="CHEBI:37568"/>
        <dbReference type="ChEBI" id="CHEBI:57477"/>
        <dbReference type="ChEBI" id="CHEBI:58601"/>
        <dbReference type="EC" id="2.7.7.24"/>
    </reaction>
</comment>
<evidence type="ECO:0000256" key="7">
    <source>
        <dbReference type="ARBA" id="ARBA00022842"/>
    </source>
</evidence>
<dbReference type="SUPFAM" id="SSF53448">
    <property type="entry name" value="Nucleotide-diphospho-sugar transferases"/>
    <property type="match status" value="1"/>
</dbReference>
<dbReference type="Proteomes" id="UP000270261">
    <property type="component" value="Unassembled WGS sequence"/>
</dbReference>
<dbReference type="PANTHER" id="PTHR43532:SF1">
    <property type="entry name" value="GLUCOSE-1-PHOSPHATE THYMIDYLYLTRANSFERASE 1"/>
    <property type="match status" value="1"/>
</dbReference>
<dbReference type="GO" id="GO:0046872">
    <property type="term" value="F:metal ion binding"/>
    <property type="evidence" value="ECO:0007669"/>
    <property type="project" value="UniProtKB-KW"/>
</dbReference>
<dbReference type="Pfam" id="PF00483">
    <property type="entry name" value="NTP_transferase"/>
    <property type="match status" value="1"/>
</dbReference>
<dbReference type="AlphaFoldDB" id="A0A426FST3"/>
<evidence type="ECO:0000256" key="3">
    <source>
        <dbReference type="ARBA" id="ARBA00012461"/>
    </source>
</evidence>
<evidence type="ECO:0000256" key="4">
    <source>
        <dbReference type="ARBA" id="ARBA00022679"/>
    </source>
</evidence>
<evidence type="ECO:0000259" key="10">
    <source>
        <dbReference type="Pfam" id="PF00483"/>
    </source>
</evidence>
<keyword evidence="6" id="KW-0479">Metal-binding</keyword>
<reference evidence="11 12" key="1">
    <citation type="submission" date="2018-11" db="EMBL/GenBank/DDBJ databases">
        <title>Genome sequencing of Lautropia sp. KCOM 2505 (= ChDC F240).</title>
        <authorList>
            <person name="Kook J.-K."/>
            <person name="Park S.-N."/>
            <person name="Lim Y.K."/>
        </authorList>
    </citation>
    <scope>NUCLEOTIDE SEQUENCE [LARGE SCALE GENOMIC DNA]</scope>
    <source>
        <strain evidence="11 12">KCOM 2505</strain>
    </source>
</reference>
<keyword evidence="4" id="KW-0808">Transferase</keyword>
<dbReference type="InterPro" id="IPR005835">
    <property type="entry name" value="NTP_transferase_dom"/>
</dbReference>
<proteinExistence type="inferred from homology"/>
<feature type="compositionally biased region" description="Low complexity" evidence="9">
    <location>
        <begin position="17"/>
        <end position="29"/>
    </location>
</feature>
<dbReference type="PANTHER" id="PTHR43532">
    <property type="entry name" value="GLUCOSE-1-PHOSPHATE THYMIDYLYLTRANSFERASE"/>
    <property type="match status" value="1"/>
</dbReference>
<evidence type="ECO:0000256" key="1">
    <source>
        <dbReference type="ARBA" id="ARBA00001946"/>
    </source>
</evidence>
<gene>
    <name evidence="11" type="ORF">EHV23_06105</name>
</gene>
<dbReference type="EMBL" id="RRUE01000001">
    <property type="protein sequence ID" value="RRN45718.1"/>
    <property type="molecule type" value="Genomic_DNA"/>
</dbReference>
<dbReference type="Gene3D" id="3.90.550.10">
    <property type="entry name" value="Spore Coat Polysaccharide Biosynthesis Protein SpsA, Chain A"/>
    <property type="match status" value="1"/>
</dbReference>
<evidence type="ECO:0000256" key="6">
    <source>
        <dbReference type="ARBA" id="ARBA00022723"/>
    </source>
</evidence>
<keyword evidence="12" id="KW-1185">Reference proteome</keyword>